<keyword evidence="4" id="KW-1185">Reference proteome</keyword>
<dbReference type="SUPFAM" id="SSF51735">
    <property type="entry name" value="NAD(P)-binding Rossmann-fold domains"/>
    <property type="match status" value="1"/>
</dbReference>
<dbReference type="Pfam" id="PF01073">
    <property type="entry name" value="3Beta_HSD"/>
    <property type="match status" value="1"/>
</dbReference>
<dbReference type="AlphaFoldDB" id="A0A099W1I8"/>
<dbReference type="Gene3D" id="3.40.50.720">
    <property type="entry name" value="NAD(P)-binding Rossmann-like Domain"/>
    <property type="match status" value="1"/>
</dbReference>
<dbReference type="STRING" id="1552123.EP57_11875"/>
<keyword evidence="1" id="KW-0560">Oxidoreductase</keyword>
<protein>
    <submittedName>
        <fullName evidence="3">3-beta hydroxysteroid dehydrogenase</fullName>
    </submittedName>
</protein>
<dbReference type="InterPro" id="IPR002225">
    <property type="entry name" value="3Beta_OHSteriod_DH/Estase"/>
</dbReference>
<dbReference type="PANTHER" id="PTHR10366">
    <property type="entry name" value="NAD DEPENDENT EPIMERASE/DEHYDRATASE"/>
    <property type="match status" value="1"/>
</dbReference>
<dbReference type="RefSeq" id="WP_036086933.1">
    <property type="nucleotide sequence ID" value="NZ_CBCSHQ010000010.1"/>
</dbReference>
<organism evidence="3 4">
    <name type="scientific">Listeria booriae</name>
    <dbReference type="NCBI Taxonomy" id="1552123"/>
    <lineage>
        <taxon>Bacteria</taxon>
        <taxon>Bacillati</taxon>
        <taxon>Bacillota</taxon>
        <taxon>Bacilli</taxon>
        <taxon>Bacillales</taxon>
        <taxon>Listeriaceae</taxon>
        <taxon>Listeria</taxon>
    </lineage>
</organism>
<dbReference type="OrthoDB" id="9778052at2"/>
<gene>
    <name evidence="3" type="ORF">EP57_11875</name>
</gene>
<proteinExistence type="predicted"/>
<evidence type="ECO:0000313" key="4">
    <source>
        <dbReference type="Proteomes" id="UP000029844"/>
    </source>
</evidence>
<evidence type="ECO:0000313" key="3">
    <source>
        <dbReference type="EMBL" id="KGL39754.1"/>
    </source>
</evidence>
<comment type="caution">
    <text evidence="3">The sequence shown here is derived from an EMBL/GenBank/DDBJ whole genome shotgun (WGS) entry which is preliminary data.</text>
</comment>
<dbReference type="EMBL" id="JNFA01000025">
    <property type="protein sequence ID" value="KGL39754.1"/>
    <property type="molecule type" value="Genomic_DNA"/>
</dbReference>
<dbReference type="Proteomes" id="UP000029844">
    <property type="component" value="Unassembled WGS sequence"/>
</dbReference>
<sequence length="343" mass="38017">MNHKILVTGGTGFVGVHILLQLLQKGYDVKTTLRSMKKKDMIIETLKENGVQNLEQLSFIEADLSEDRNWEEAMEDRDYVFSVASPVFFHEPESEEEAIRPAVEGITRILKAAQKMNVTRVVMTSNFGAVGFSKKAGTGVVTTEEDWTDENAAGLSIYEKSKLLAERAAWDFVNQPDTTLEFATVNPVAIFGPSLSEHISGSFMLINNLLNGSMKRIPEIPLNIVDVRDVADIHIRAMLTPEANGERFIASADGQTSLQEIAELLKAKRPQIAHNVSTKKLPNAALRTAALVNKQAKEGLLMHVMNRNVKNDKAKQMLGWQPISTNEEVILASVDSMAKFKLI</sequence>
<accession>A0A099W1I8</accession>
<dbReference type="FunFam" id="3.40.50.720:FF:000336">
    <property type="entry name" value="Aldehyde reductase"/>
    <property type="match status" value="1"/>
</dbReference>
<dbReference type="eggNOG" id="COG0451">
    <property type="taxonomic scope" value="Bacteria"/>
</dbReference>
<evidence type="ECO:0000256" key="1">
    <source>
        <dbReference type="ARBA" id="ARBA00023002"/>
    </source>
</evidence>
<dbReference type="GO" id="GO:0006694">
    <property type="term" value="P:steroid biosynthetic process"/>
    <property type="evidence" value="ECO:0007669"/>
    <property type="project" value="InterPro"/>
</dbReference>
<reference evidence="3 4" key="1">
    <citation type="submission" date="2014-05" db="EMBL/GenBank/DDBJ databases">
        <title>Novel Listeriaceae from food processing environments.</title>
        <authorList>
            <person name="den Bakker H.C."/>
        </authorList>
    </citation>
    <scope>NUCLEOTIDE SEQUENCE [LARGE SCALE GENOMIC DNA]</scope>
    <source>
        <strain evidence="3 4">FSL A5-0281</strain>
    </source>
</reference>
<evidence type="ECO:0000259" key="2">
    <source>
        <dbReference type="Pfam" id="PF01073"/>
    </source>
</evidence>
<feature type="domain" description="3-beta hydroxysteroid dehydrogenase/isomerase" evidence="2">
    <location>
        <begin position="6"/>
        <end position="238"/>
    </location>
</feature>
<dbReference type="CDD" id="cd05227">
    <property type="entry name" value="AR_SDR_e"/>
    <property type="match status" value="1"/>
</dbReference>
<dbReference type="GeneID" id="58718051"/>
<dbReference type="GO" id="GO:0016616">
    <property type="term" value="F:oxidoreductase activity, acting on the CH-OH group of donors, NAD or NADP as acceptor"/>
    <property type="evidence" value="ECO:0007669"/>
    <property type="project" value="InterPro"/>
</dbReference>
<dbReference type="InterPro" id="IPR050425">
    <property type="entry name" value="NAD(P)_dehydrat-like"/>
</dbReference>
<dbReference type="InterPro" id="IPR036291">
    <property type="entry name" value="NAD(P)-bd_dom_sf"/>
</dbReference>
<name>A0A099W1I8_9LIST</name>
<dbReference type="PANTHER" id="PTHR10366:SF564">
    <property type="entry name" value="STEROL-4-ALPHA-CARBOXYLATE 3-DEHYDROGENASE, DECARBOXYLATING"/>
    <property type="match status" value="1"/>
</dbReference>